<evidence type="ECO:0000256" key="4">
    <source>
        <dbReference type="ARBA" id="ARBA00023136"/>
    </source>
</evidence>
<dbReference type="PANTHER" id="PTHR17615:SF7">
    <property type="entry name" value="PROTEIN ENTREP3"/>
    <property type="match status" value="1"/>
</dbReference>
<reference evidence="6" key="2">
    <citation type="submission" date="2025-09" db="UniProtKB">
        <authorList>
            <consortium name="Ensembl"/>
        </authorList>
    </citation>
    <scope>IDENTIFICATION</scope>
</reference>
<evidence type="ECO:0000313" key="7">
    <source>
        <dbReference type="Proteomes" id="UP000694543"/>
    </source>
</evidence>
<organism evidence="6 7">
    <name type="scientific">Chrysolophus pictus</name>
    <name type="common">Golden pheasant</name>
    <name type="synonym">Phasianus pictus</name>
    <dbReference type="NCBI Taxonomy" id="9089"/>
    <lineage>
        <taxon>Eukaryota</taxon>
        <taxon>Metazoa</taxon>
        <taxon>Chordata</taxon>
        <taxon>Craniata</taxon>
        <taxon>Vertebrata</taxon>
        <taxon>Euteleostomi</taxon>
        <taxon>Archelosauria</taxon>
        <taxon>Archosauria</taxon>
        <taxon>Dinosauria</taxon>
        <taxon>Saurischia</taxon>
        <taxon>Theropoda</taxon>
        <taxon>Coelurosauria</taxon>
        <taxon>Aves</taxon>
        <taxon>Neognathae</taxon>
        <taxon>Galloanserae</taxon>
        <taxon>Galliformes</taxon>
        <taxon>Phasianidae</taxon>
        <taxon>Phasianinae</taxon>
        <taxon>Chrysolophus</taxon>
    </lineage>
</organism>
<dbReference type="InterPro" id="IPR030431">
    <property type="entry name" value="ENTREP1-3"/>
</dbReference>
<protein>
    <submittedName>
        <fullName evidence="6">Uncharacterized protein</fullName>
    </submittedName>
</protein>
<dbReference type="GO" id="GO:0016020">
    <property type="term" value="C:membrane"/>
    <property type="evidence" value="ECO:0007669"/>
    <property type="project" value="UniProtKB-SubCell"/>
</dbReference>
<keyword evidence="2" id="KW-0812">Transmembrane</keyword>
<comment type="similarity">
    <text evidence="5">Belongs to the ENTREP family.</text>
</comment>
<keyword evidence="4" id="KW-0472">Membrane</keyword>
<accession>A0A8C3L2M3</accession>
<dbReference type="AlphaFoldDB" id="A0A8C3L2M3"/>
<keyword evidence="7" id="KW-1185">Reference proteome</keyword>
<comment type="subcellular location">
    <subcellularLocation>
        <location evidence="1">Membrane</location>
    </subcellularLocation>
</comment>
<evidence type="ECO:0000256" key="5">
    <source>
        <dbReference type="ARBA" id="ARBA00034309"/>
    </source>
</evidence>
<proteinExistence type="inferred from homology"/>
<evidence type="ECO:0000256" key="3">
    <source>
        <dbReference type="ARBA" id="ARBA00022989"/>
    </source>
</evidence>
<dbReference type="PANTHER" id="PTHR17615">
    <property type="entry name" value="PROTEIN FAM189A"/>
    <property type="match status" value="1"/>
</dbReference>
<name>A0A8C3L2M3_CHRPC</name>
<dbReference type="Proteomes" id="UP000694543">
    <property type="component" value="Unplaced"/>
</dbReference>
<evidence type="ECO:0000256" key="1">
    <source>
        <dbReference type="ARBA" id="ARBA00004370"/>
    </source>
</evidence>
<reference evidence="6" key="1">
    <citation type="submission" date="2025-08" db="UniProtKB">
        <authorList>
            <consortium name="Ensembl"/>
        </authorList>
    </citation>
    <scope>IDENTIFICATION</scope>
</reference>
<keyword evidence="3" id="KW-1133">Transmembrane helix</keyword>
<evidence type="ECO:0000256" key="2">
    <source>
        <dbReference type="ARBA" id="ARBA00022692"/>
    </source>
</evidence>
<evidence type="ECO:0000313" key="6">
    <source>
        <dbReference type="Ensembl" id="ENSCPIP00010004250.1"/>
    </source>
</evidence>
<sequence length="118" mass="12841">MPSRSDSSRSLTARSSRSFTRLRTHRTWLQVLLVLGFLQVILGVLVVTFSLVAATITASSKIRHSCPSWAGFSVSLGGYGGATRRHLQPGGRHHHCVFQDSPLVSILGRLLGPAECMQ</sequence>
<dbReference type="Ensembl" id="ENSCPIT00010004993.1">
    <property type="protein sequence ID" value="ENSCPIP00010004250.1"/>
    <property type="gene ID" value="ENSCPIG00010003279.1"/>
</dbReference>